<evidence type="ECO:0000313" key="2">
    <source>
        <dbReference type="EMBL" id="SFQ23779.1"/>
    </source>
</evidence>
<evidence type="ECO:0000256" key="1">
    <source>
        <dbReference type="SAM" id="MobiDB-lite"/>
    </source>
</evidence>
<name>A0A1I5WVS7_9GAMM</name>
<evidence type="ECO:0000313" key="3">
    <source>
        <dbReference type="Proteomes" id="UP000243084"/>
    </source>
</evidence>
<dbReference type="Proteomes" id="UP000243084">
    <property type="component" value="Unassembled WGS sequence"/>
</dbReference>
<keyword evidence="3" id="KW-1185">Reference proteome</keyword>
<proteinExistence type="predicted"/>
<dbReference type="AlphaFoldDB" id="A0A1I5WVS7"/>
<sequence length="43" mass="4862">MHQWHQVFLAEFAVSHGRSTASSRSNVVGQKRKAQAKARREPS</sequence>
<feature type="region of interest" description="Disordered" evidence="1">
    <location>
        <begin position="15"/>
        <end position="43"/>
    </location>
</feature>
<dbReference type="EMBL" id="FOXM01000014">
    <property type="protein sequence ID" value="SFQ23779.1"/>
    <property type="molecule type" value="Genomic_DNA"/>
</dbReference>
<reference evidence="3" key="1">
    <citation type="submission" date="2016-10" db="EMBL/GenBank/DDBJ databases">
        <authorList>
            <person name="Varghese N."/>
            <person name="Submissions S."/>
        </authorList>
    </citation>
    <scope>NUCLEOTIDE SEQUENCE [LARGE SCALE GENOMIC DNA]</scope>
    <source>
        <strain evidence="3">JCM 18195</strain>
    </source>
</reference>
<feature type="compositionally biased region" description="Polar residues" evidence="1">
    <location>
        <begin position="17"/>
        <end position="28"/>
    </location>
</feature>
<dbReference type="RefSeq" id="WP_281250255.1">
    <property type="nucleotide sequence ID" value="NZ_FOXM01000014.1"/>
</dbReference>
<organism evidence="2 3">
    <name type="scientific">Geopseudomonas sagittaria</name>
    <dbReference type="NCBI Taxonomy" id="1135990"/>
    <lineage>
        <taxon>Bacteria</taxon>
        <taxon>Pseudomonadati</taxon>
        <taxon>Pseudomonadota</taxon>
        <taxon>Gammaproteobacteria</taxon>
        <taxon>Pseudomonadales</taxon>
        <taxon>Pseudomonadaceae</taxon>
        <taxon>Geopseudomonas</taxon>
    </lineage>
</organism>
<gene>
    <name evidence="2" type="ORF">SAMN05216229_11469</name>
</gene>
<accession>A0A1I5WVS7</accession>
<protein>
    <submittedName>
        <fullName evidence="2">Uncharacterized protein</fullName>
    </submittedName>
</protein>